<dbReference type="PROSITE" id="PS50005">
    <property type="entry name" value="TPR"/>
    <property type="match status" value="1"/>
</dbReference>
<feature type="repeat" description="TPR" evidence="7">
    <location>
        <begin position="626"/>
        <end position="659"/>
    </location>
</feature>
<accession>A0A9Q1AYP2</accession>
<protein>
    <recommendedName>
        <fullName evidence="3">exo-alpha-sialidase</fullName>
        <ecNumber evidence="3">3.2.1.18</ecNumber>
    </recommendedName>
</protein>
<dbReference type="GO" id="GO:0016020">
    <property type="term" value="C:membrane"/>
    <property type="evidence" value="ECO:0007669"/>
    <property type="project" value="TreeGrafter"/>
</dbReference>
<evidence type="ECO:0000313" key="12">
    <source>
        <dbReference type="EMBL" id="KAJ7320664.1"/>
    </source>
</evidence>
<dbReference type="InterPro" id="IPR011040">
    <property type="entry name" value="Sialidase"/>
</dbReference>
<feature type="domain" description="Prolyl 4-hydroxylase peptide-substrate-binding" evidence="11">
    <location>
        <begin position="580"/>
        <end position="674"/>
    </location>
</feature>
<dbReference type="Gene3D" id="2.120.10.10">
    <property type="match status" value="1"/>
</dbReference>
<evidence type="ECO:0000259" key="11">
    <source>
        <dbReference type="Pfam" id="PF23558"/>
    </source>
</evidence>
<dbReference type="EC" id="3.2.1.18" evidence="3"/>
<dbReference type="Gene3D" id="6.10.140.1460">
    <property type="match status" value="1"/>
</dbReference>
<dbReference type="EMBL" id="JAPFRF010000010">
    <property type="protein sequence ID" value="KAJ7320664.1"/>
    <property type="molecule type" value="Genomic_DNA"/>
</dbReference>
<comment type="similarity">
    <text evidence="2">Belongs to the glycosyl hydrolase 33 family.</text>
</comment>
<keyword evidence="4" id="KW-0443">Lipid metabolism</keyword>
<evidence type="ECO:0000259" key="9">
    <source>
        <dbReference type="Pfam" id="PF08336"/>
    </source>
</evidence>
<dbReference type="InterPro" id="IPR019734">
    <property type="entry name" value="TPR_rpt"/>
</dbReference>
<comment type="catalytic activity">
    <reaction evidence="1">
        <text>Hydrolysis of alpha-(2-&gt;3)-, alpha-(2-&gt;6)-, alpha-(2-&gt;8)- glycosidic linkages of terminal sialic acid residues in oligosaccharides, glycoproteins, glycolipids, colominic acid and synthetic substrates.</text>
        <dbReference type="EC" id="3.2.1.18"/>
    </reaction>
</comment>
<dbReference type="GO" id="GO:0006689">
    <property type="term" value="P:ganglioside catabolic process"/>
    <property type="evidence" value="ECO:0007669"/>
    <property type="project" value="TreeGrafter"/>
</dbReference>
<evidence type="ECO:0000256" key="8">
    <source>
        <dbReference type="SAM" id="MobiDB-lite"/>
    </source>
</evidence>
<dbReference type="PANTHER" id="PTHR10628:SF23">
    <property type="entry name" value="SIALIDASE-3"/>
    <property type="match status" value="1"/>
</dbReference>
<evidence type="ECO:0000313" key="13">
    <source>
        <dbReference type="Proteomes" id="UP001142489"/>
    </source>
</evidence>
<evidence type="ECO:0000256" key="7">
    <source>
        <dbReference type="PROSITE-ProRule" id="PRU00339"/>
    </source>
</evidence>
<dbReference type="AlphaFoldDB" id="A0A9Q1AYP2"/>
<dbReference type="Pfam" id="PF23558">
    <property type="entry name" value="TPR_P4H"/>
    <property type="match status" value="1"/>
</dbReference>
<organism evidence="12 13">
    <name type="scientific">Phrynocephalus forsythii</name>
    <dbReference type="NCBI Taxonomy" id="171643"/>
    <lineage>
        <taxon>Eukaryota</taxon>
        <taxon>Metazoa</taxon>
        <taxon>Chordata</taxon>
        <taxon>Craniata</taxon>
        <taxon>Vertebrata</taxon>
        <taxon>Euteleostomi</taxon>
        <taxon>Lepidosauria</taxon>
        <taxon>Squamata</taxon>
        <taxon>Bifurcata</taxon>
        <taxon>Unidentata</taxon>
        <taxon>Episquamata</taxon>
        <taxon>Toxicofera</taxon>
        <taxon>Iguania</taxon>
        <taxon>Acrodonta</taxon>
        <taxon>Agamidae</taxon>
        <taxon>Agaminae</taxon>
        <taxon>Phrynocephalus</taxon>
    </lineage>
</organism>
<dbReference type="GO" id="GO:0005783">
    <property type="term" value="C:endoplasmic reticulum"/>
    <property type="evidence" value="ECO:0007669"/>
    <property type="project" value="InterPro"/>
</dbReference>
<evidence type="ECO:0000256" key="5">
    <source>
        <dbReference type="ARBA" id="ARBA00023277"/>
    </source>
</evidence>
<dbReference type="InterPro" id="IPR036278">
    <property type="entry name" value="Sialidase_sf"/>
</dbReference>
<dbReference type="GO" id="GO:0004308">
    <property type="term" value="F:exo-alpha-sialidase activity"/>
    <property type="evidence" value="ECO:0007669"/>
    <property type="project" value="UniProtKB-EC"/>
</dbReference>
<dbReference type="GO" id="GO:0009313">
    <property type="term" value="P:oligosaccharide catabolic process"/>
    <property type="evidence" value="ECO:0007669"/>
    <property type="project" value="TreeGrafter"/>
</dbReference>
<keyword evidence="5" id="KW-0119">Carbohydrate metabolism</keyword>
<dbReference type="FunFam" id="1.25.40.10:FF:000161">
    <property type="entry name" value="prolyl 4-hydroxylase subunit alpha-3 isoform X1"/>
    <property type="match status" value="1"/>
</dbReference>
<dbReference type="InterPro" id="IPR013547">
    <property type="entry name" value="P4H_N"/>
</dbReference>
<keyword evidence="4" id="KW-0442">Lipid degradation</keyword>
<dbReference type="Proteomes" id="UP001142489">
    <property type="component" value="Unassembled WGS sequence"/>
</dbReference>
<keyword evidence="7" id="KW-0802">TPR repeat</keyword>
<evidence type="ECO:0000256" key="6">
    <source>
        <dbReference type="ARBA" id="ARBA00023295"/>
    </source>
</evidence>
<reference evidence="12" key="1">
    <citation type="journal article" date="2023" name="DNA Res.">
        <title>Chromosome-level genome assembly of Phrynocephalus forsythii using third-generation DNA sequencing and Hi-C analysis.</title>
        <authorList>
            <person name="Qi Y."/>
            <person name="Zhao W."/>
            <person name="Zhao Y."/>
            <person name="Niu C."/>
            <person name="Cao S."/>
            <person name="Zhang Y."/>
        </authorList>
    </citation>
    <scope>NUCLEOTIDE SEQUENCE</scope>
    <source>
        <tissue evidence="12">Muscle</tissue>
    </source>
</reference>
<evidence type="ECO:0000259" key="10">
    <source>
        <dbReference type="Pfam" id="PF13088"/>
    </source>
</evidence>
<sequence>MTATLPKYRTMNPCPVYEKKSGTVFLFFICVLDHESVRRQIMTGRNAVRLCYISSQDGGHTWSPATDLTEQVIEENLRSWATFAVGPGHGVQLSSGRLVVPAYAYHIHRRCFPCVAFCCTTPHCFTFYSDDGGQSWARGQLLETLRATECQVSEVMCRDGHQVLYINARSPCWDRCRAEAFSRDDGRHFQESSLCRELCEPPSGCQGSVVSFTPPPASSDLDRKEDVGDQSCLLGIHGTSASPNSATSWLIFSHPTSRRKRTDLGIYLNTSPLEKGCWRKPWLLNKGPSGYSDLAVCEEAETLMFGCMFECGVSSAYEEIAFRLFTNAELLRHTRDCCSERFPSSDGRLPDVEQGGWERQESGWALLAWTSLFSAPRLREGLAATDAVGEKKAGSKRQRRPCPTGKAVMQSLRVALLFLGALGWGCAETYTSMQSIDQALATERSLLQSLHAYLEEEARRLSDLQRFYTKIQTLHREVGSSVANPLSAFTLIKRLQSDWLNVVHSTEANENLRALQKAYQSLEEVLPAFGDLEGAARAMMRLQDVYSLSVKELAKGRFRKSSSAHLPDVYSPGHDFLLSADDCFHIGKVAYEMEDYYHSIPWLEEAVTLFRGSYGNWNTEDEGSLEDALDHLAFSYFKAGNISHALSLSQEFLHYDPSNKRVARNILKYEKLLTAKPGSGNGAPTLQRPNVTHLETRDVYEALCQNLGSQATGYQLPSLSCSYETNGDPLLLLQPLKKEILHQRPYLALFHHFVSDSEAEKIKALAAPWWPTSGFMNTARSSDGPAAPAWKTSPPEGCGASGDLPKEGGPWQRAGDETPEHFVCLPS</sequence>
<dbReference type="OrthoDB" id="420380at2759"/>
<dbReference type="InterPro" id="IPR026856">
    <property type="entry name" value="Sialidase_fam"/>
</dbReference>
<evidence type="ECO:0000256" key="4">
    <source>
        <dbReference type="ARBA" id="ARBA00022963"/>
    </source>
</evidence>
<feature type="domain" description="Sialidase" evidence="10">
    <location>
        <begin position="7"/>
        <end position="299"/>
    </location>
</feature>
<feature type="domain" description="Prolyl 4-hydroxylase N-terminal" evidence="9">
    <location>
        <begin position="432"/>
        <end position="559"/>
    </location>
</feature>
<dbReference type="Pfam" id="PF13088">
    <property type="entry name" value="BNR_2"/>
    <property type="match status" value="1"/>
</dbReference>
<dbReference type="InterPro" id="IPR011990">
    <property type="entry name" value="TPR-like_helical_dom_sf"/>
</dbReference>
<dbReference type="Gene3D" id="1.25.40.10">
    <property type="entry name" value="Tetratricopeptide repeat domain"/>
    <property type="match status" value="1"/>
</dbReference>
<proteinExistence type="inferred from homology"/>
<feature type="region of interest" description="Disordered" evidence="8">
    <location>
        <begin position="780"/>
        <end position="827"/>
    </location>
</feature>
<dbReference type="GO" id="GO:0004656">
    <property type="term" value="F:procollagen-proline 4-dioxygenase activity"/>
    <property type="evidence" value="ECO:0007669"/>
    <property type="project" value="InterPro"/>
</dbReference>
<dbReference type="CDD" id="cd15482">
    <property type="entry name" value="Sialidase_non-viral"/>
    <property type="match status" value="1"/>
</dbReference>
<dbReference type="InterPro" id="IPR059068">
    <property type="entry name" value="TPR_P4H"/>
</dbReference>
<keyword evidence="13" id="KW-1185">Reference proteome</keyword>
<evidence type="ECO:0000256" key="3">
    <source>
        <dbReference type="ARBA" id="ARBA00012733"/>
    </source>
</evidence>
<gene>
    <name evidence="12" type="ORF">JRQ81_020175</name>
</gene>
<dbReference type="Pfam" id="PF08336">
    <property type="entry name" value="P4Ha_N"/>
    <property type="match status" value="1"/>
</dbReference>
<dbReference type="SUPFAM" id="SSF50939">
    <property type="entry name" value="Sialidases"/>
    <property type="match status" value="1"/>
</dbReference>
<keyword evidence="6" id="KW-0378">Hydrolase</keyword>
<dbReference type="PANTHER" id="PTHR10628">
    <property type="entry name" value="SIALIDASE"/>
    <property type="match status" value="1"/>
</dbReference>
<evidence type="ECO:0000256" key="2">
    <source>
        <dbReference type="ARBA" id="ARBA00009348"/>
    </source>
</evidence>
<keyword evidence="6" id="KW-0326">Glycosidase</keyword>
<name>A0A9Q1AYP2_9SAUR</name>
<dbReference type="SUPFAM" id="SSF48452">
    <property type="entry name" value="TPR-like"/>
    <property type="match status" value="1"/>
</dbReference>
<evidence type="ECO:0000256" key="1">
    <source>
        <dbReference type="ARBA" id="ARBA00000427"/>
    </source>
</evidence>
<comment type="caution">
    <text evidence="12">The sequence shown here is derived from an EMBL/GenBank/DDBJ whole genome shotgun (WGS) entry which is preliminary data.</text>
</comment>